<evidence type="ECO:0000313" key="3">
    <source>
        <dbReference type="Proteomes" id="UP000756346"/>
    </source>
</evidence>
<sequence length="93" mass="10731">MTPISISIHNADPATLQYHVEEQQPGHCRRPNDDEDEQAGPQAREYYHHHRDHHQYEPYNSPTTTNPQSILETRRVTLPRPSRASSRVAYSAS</sequence>
<dbReference type="Proteomes" id="UP000756346">
    <property type="component" value="Unassembled WGS sequence"/>
</dbReference>
<keyword evidence="3" id="KW-1185">Reference proteome</keyword>
<feature type="region of interest" description="Disordered" evidence="1">
    <location>
        <begin position="22"/>
        <end position="93"/>
    </location>
</feature>
<comment type="caution">
    <text evidence="2">The sequence shown here is derived from an EMBL/GenBank/DDBJ whole genome shotgun (WGS) entry which is preliminary data.</text>
</comment>
<evidence type="ECO:0000256" key="1">
    <source>
        <dbReference type="SAM" id="MobiDB-lite"/>
    </source>
</evidence>
<dbReference type="RefSeq" id="XP_046006388.1">
    <property type="nucleotide sequence ID" value="XM_046155458.1"/>
</dbReference>
<dbReference type="EMBL" id="JAGTJQ010000011">
    <property type="protein sequence ID" value="KAH7018121.1"/>
    <property type="molecule type" value="Genomic_DNA"/>
</dbReference>
<dbReference type="AlphaFoldDB" id="A0A9P9BK55"/>
<gene>
    <name evidence="2" type="ORF">B0I36DRAFT_335336</name>
</gene>
<organism evidence="2 3">
    <name type="scientific">Microdochium trichocladiopsis</name>
    <dbReference type="NCBI Taxonomy" id="1682393"/>
    <lineage>
        <taxon>Eukaryota</taxon>
        <taxon>Fungi</taxon>
        <taxon>Dikarya</taxon>
        <taxon>Ascomycota</taxon>
        <taxon>Pezizomycotina</taxon>
        <taxon>Sordariomycetes</taxon>
        <taxon>Xylariomycetidae</taxon>
        <taxon>Xylariales</taxon>
        <taxon>Microdochiaceae</taxon>
        <taxon>Microdochium</taxon>
    </lineage>
</organism>
<feature type="compositionally biased region" description="Polar residues" evidence="1">
    <location>
        <begin position="58"/>
        <end position="71"/>
    </location>
</feature>
<name>A0A9P9BK55_9PEZI</name>
<dbReference type="GeneID" id="70185004"/>
<protein>
    <submittedName>
        <fullName evidence="2">Uncharacterized protein</fullName>
    </submittedName>
</protein>
<feature type="compositionally biased region" description="Low complexity" evidence="1">
    <location>
        <begin position="80"/>
        <end position="93"/>
    </location>
</feature>
<accession>A0A9P9BK55</accession>
<proteinExistence type="predicted"/>
<evidence type="ECO:0000313" key="2">
    <source>
        <dbReference type="EMBL" id="KAH7018121.1"/>
    </source>
</evidence>
<reference evidence="2" key="1">
    <citation type="journal article" date="2021" name="Nat. Commun.">
        <title>Genetic determinants of endophytism in the Arabidopsis root mycobiome.</title>
        <authorList>
            <person name="Mesny F."/>
            <person name="Miyauchi S."/>
            <person name="Thiergart T."/>
            <person name="Pickel B."/>
            <person name="Atanasova L."/>
            <person name="Karlsson M."/>
            <person name="Huettel B."/>
            <person name="Barry K.W."/>
            <person name="Haridas S."/>
            <person name="Chen C."/>
            <person name="Bauer D."/>
            <person name="Andreopoulos W."/>
            <person name="Pangilinan J."/>
            <person name="LaButti K."/>
            <person name="Riley R."/>
            <person name="Lipzen A."/>
            <person name="Clum A."/>
            <person name="Drula E."/>
            <person name="Henrissat B."/>
            <person name="Kohler A."/>
            <person name="Grigoriev I.V."/>
            <person name="Martin F.M."/>
            <person name="Hacquard S."/>
        </authorList>
    </citation>
    <scope>NUCLEOTIDE SEQUENCE</scope>
    <source>
        <strain evidence="2">MPI-CAGE-CH-0230</strain>
    </source>
</reference>